<dbReference type="EMBL" id="KK198760">
    <property type="protein sequence ID" value="KCW62068.1"/>
    <property type="molecule type" value="Genomic_DNA"/>
</dbReference>
<dbReference type="InParanoid" id="A0A059B7G5"/>
<evidence type="ECO:0000256" key="2">
    <source>
        <dbReference type="ARBA" id="ARBA00023015"/>
    </source>
</evidence>
<protein>
    <recommendedName>
        <fullName evidence="7">BHLH domain-containing protein</fullName>
    </recommendedName>
</protein>
<dbReference type="GO" id="GO:0010052">
    <property type="term" value="P:guard cell differentiation"/>
    <property type="evidence" value="ECO:0007669"/>
    <property type="project" value="InterPro"/>
</dbReference>
<evidence type="ECO:0000256" key="3">
    <source>
        <dbReference type="ARBA" id="ARBA00023125"/>
    </source>
</evidence>
<feature type="compositionally biased region" description="Polar residues" evidence="6">
    <location>
        <begin position="161"/>
        <end position="175"/>
    </location>
</feature>
<organism evidence="8">
    <name type="scientific">Eucalyptus grandis</name>
    <name type="common">Flooded gum</name>
    <dbReference type="NCBI Taxonomy" id="71139"/>
    <lineage>
        <taxon>Eukaryota</taxon>
        <taxon>Viridiplantae</taxon>
        <taxon>Streptophyta</taxon>
        <taxon>Embryophyta</taxon>
        <taxon>Tracheophyta</taxon>
        <taxon>Spermatophyta</taxon>
        <taxon>Magnoliopsida</taxon>
        <taxon>eudicotyledons</taxon>
        <taxon>Gunneridae</taxon>
        <taxon>Pentapetalae</taxon>
        <taxon>rosids</taxon>
        <taxon>malvids</taxon>
        <taxon>Myrtales</taxon>
        <taxon>Myrtaceae</taxon>
        <taxon>Myrtoideae</taxon>
        <taxon>Eucalypteae</taxon>
        <taxon>Eucalyptus</taxon>
    </lineage>
</organism>
<keyword evidence="2" id="KW-0805">Transcription regulation</keyword>
<dbReference type="GO" id="GO:0006357">
    <property type="term" value="P:regulation of transcription by RNA polymerase II"/>
    <property type="evidence" value="ECO:0000318"/>
    <property type="project" value="GO_Central"/>
</dbReference>
<dbReference type="GO" id="GO:0000981">
    <property type="term" value="F:DNA-binding transcription factor activity, RNA polymerase II-specific"/>
    <property type="evidence" value="ECO:0000318"/>
    <property type="project" value="GO_Central"/>
</dbReference>
<dbReference type="PANTHER" id="PTHR46684:SF16">
    <property type="entry name" value="TRANSCRIPTION FACTOR BHLH67-LIKE ISOFORM X2"/>
    <property type="match status" value="1"/>
</dbReference>
<dbReference type="InterPro" id="IPR036638">
    <property type="entry name" value="HLH_DNA-bd_sf"/>
</dbReference>
<feature type="region of interest" description="Disordered" evidence="6">
    <location>
        <begin position="70"/>
        <end position="89"/>
    </location>
</feature>
<dbReference type="Pfam" id="PF00010">
    <property type="entry name" value="HLH"/>
    <property type="match status" value="1"/>
</dbReference>
<proteinExistence type="predicted"/>
<dbReference type="OMA" id="VYEMVGR"/>
<dbReference type="eggNOG" id="ENOG502QSWD">
    <property type="taxonomic scope" value="Eukaryota"/>
</dbReference>
<comment type="subcellular location">
    <subcellularLocation>
        <location evidence="1">Nucleus</location>
    </subcellularLocation>
</comment>
<dbReference type="Gramene" id="KCW62068">
    <property type="protein sequence ID" value="KCW62068"/>
    <property type="gene ID" value="EUGRSUZ_H04738"/>
</dbReference>
<evidence type="ECO:0000256" key="1">
    <source>
        <dbReference type="ARBA" id="ARBA00004123"/>
    </source>
</evidence>
<keyword evidence="5" id="KW-0539">Nucleus</keyword>
<evidence type="ECO:0000256" key="4">
    <source>
        <dbReference type="ARBA" id="ARBA00023163"/>
    </source>
</evidence>
<name>A0A059B7G5_EUCGR</name>
<evidence type="ECO:0000256" key="6">
    <source>
        <dbReference type="SAM" id="MobiDB-lite"/>
    </source>
</evidence>
<dbReference type="OrthoDB" id="684567at2759"/>
<dbReference type="InterPro" id="IPR011598">
    <property type="entry name" value="bHLH_dom"/>
</dbReference>
<reference evidence="8" key="1">
    <citation type="submission" date="2013-07" db="EMBL/GenBank/DDBJ databases">
        <title>The genome of Eucalyptus grandis.</title>
        <authorList>
            <person name="Schmutz J."/>
            <person name="Hayes R."/>
            <person name="Myburg A."/>
            <person name="Tuskan G."/>
            <person name="Grattapaglia D."/>
            <person name="Rokhsar D.S."/>
        </authorList>
    </citation>
    <scope>NUCLEOTIDE SEQUENCE</scope>
    <source>
        <tissue evidence="8">Leaf extractions</tissue>
    </source>
</reference>
<dbReference type="SMART" id="SM00353">
    <property type="entry name" value="HLH"/>
    <property type="match status" value="1"/>
</dbReference>
<feature type="region of interest" description="Disordered" evidence="6">
    <location>
        <begin position="161"/>
        <end position="185"/>
    </location>
</feature>
<keyword evidence="3" id="KW-0238">DNA-binding</keyword>
<keyword evidence="4" id="KW-0804">Transcription</keyword>
<evidence type="ECO:0000256" key="5">
    <source>
        <dbReference type="ARBA" id="ARBA00023242"/>
    </source>
</evidence>
<dbReference type="STRING" id="71139.A0A059B7G5"/>
<dbReference type="GO" id="GO:0046983">
    <property type="term" value="F:protein dimerization activity"/>
    <property type="evidence" value="ECO:0007669"/>
    <property type="project" value="InterPro"/>
</dbReference>
<dbReference type="CDD" id="cd11448">
    <property type="entry name" value="bHLH_AtFAMA_like"/>
    <property type="match status" value="1"/>
</dbReference>
<dbReference type="SUPFAM" id="SSF47459">
    <property type="entry name" value="HLH, helix-loop-helix DNA-binding domain"/>
    <property type="match status" value="1"/>
</dbReference>
<gene>
    <name evidence="8" type="ORF">EUGRSUZ_H04738</name>
</gene>
<dbReference type="GO" id="GO:0005634">
    <property type="term" value="C:nucleus"/>
    <property type="evidence" value="ECO:0007669"/>
    <property type="project" value="UniProtKB-SubCell"/>
</dbReference>
<dbReference type="KEGG" id="egr:104415758"/>
<dbReference type="Gene3D" id="4.10.280.10">
    <property type="entry name" value="Helix-loop-helix DNA-binding domain"/>
    <property type="match status" value="1"/>
</dbReference>
<accession>A0A059B7G5</accession>
<dbReference type="PANTHER" id="PTHR46684">
    <property type="entry name" value="TRANSCRIPTION FACTOR FAMA"/>
    <property type="match status" value="1"/>
</dbReference>
<dbReference type="AlphaFoldDB" id="A0A059B7G5"/>
<evidence type="ECO:0000313" key="8">
    <source>
        <dbReference type="EMBL" id="KCW62068.1"/>
    </source>
</evidence>
<feature type="domain" description="BHLH" evidence="7">
    <location>
        <begin position="104"/>
        <end position="155"/>
    </location>
</feature>
<evidence type="ECO:0000259" key="7">
    <source>
        <dbReference type="PROSITE" id="PS50888"/>
    </source>
</evidence>
<sequence length="300" mass="32973">MALETVVFQQDPFSCYGGGAWNHHVGSGCFGDDEKTTRVHEAAALNLNAAEAAMNVDRDGGWDVEGGLAGVGASPPPAAPPGTVAGRRKRRRMRIVKNRDEVESQRMTHIAVERNRRKQMNDYLAVLRSMMPPSYVQRGDQASIIAGAINFVKELEQHLQSLKSQKQPAQVNGPRSASPADDHPFSDFFTFPQYSTRASSSHRPEAQPAVADVEVTLVDSHANVKVLSRNQPKQLLKMVHGLHSLRLNVLHLTLTTVQNMVLYSFSVKVEDSSQLTSVNEIATAVYEMVGRIQEEAAFVC</sequence>
<dbReference type="PROSITE" id="PS50888">
    <property type="entry name" value="BHLH"/>
    <property type="match status" value="1"/>
</dbReference>
<dbReference type="InterPro" id="IPR044283">
    <property type="entry name" value="FAMA/SPEECHLESS/MUTE-like"/>
</dbReference>
<dbReference type="GO" id="GO:0000978">
    <property type="term" value="F:RNA polymerase II cis-regulatory region sequence-specific DNA binding"/>
    <property type="evidence" value="ECO:0000318"/>
    <property type="project" value="GO_Central"/>
</dbReference>